<dbReference type="RefSeq" id="WP_343881333.1">
    <property type="nucleotide sequence ID" value="NZ_BAAAIJ010000056.1"/>
</dbReference>
<name>A0ABW4QAY6_9MICC</name>
<gene>
    <name evidence="14" type="primary">hemG</name>
    <name evidence="14" type="ORF">ACFSFX_15085</name>
</gene>
<comment type="subcellular location">
    <subcellularLocation>
        <location evidence="12">Cytoplasm</location>
    </subcellularLocation>
</comment>
<dbReference type="SUPFAM" id="SSF54373">
    <property type="entry name" value="FAD-linked reductases, C-terminal domain"/>
    <property type="match status" value="1"/>
</dbReference>
<dbReference type="InterPro" id="IPR002937">
    <property type="entry name" value="Amino_oxidase"/>
</dbReference>
<dbReference type="InterPro" id="IPR004572">
    <property type="entry name" value="Protoporphyrinogen_oxidase"/>
</dbReference>
<dbReference type="Pfam" id="PF01593">
    <property type="entry name" value="Amino_oxidase"/>
    <property type="match status" value="1"/>
</dbReference>
<comment type="pathway">
    <text evidence="4 12">Porphyrin-containing compound metabolism; protoheme biosynthesis.</text>
</comment>
<dbReference type="PANTHER" id="PTHR42923">
    <property type="entry name" value="PROTOPORPHYRINOGEN OXIDASE"/>
    <property type="match status" value="1"/>
</dbReference>
<dbReference type="Gene3D" id="3.50.50.60">
    <property type="entry name" value="FAD/NAD(P)-binding domain"/>
    <property type="match status" value="1"/>
</dbReference>
<accession>A0ABW4QAY6</accession>
<keyword evidence="8 12" id="KW-0285">Flavoprotein</keyword>
<feature type="domain" description="Amine oxidase" evidence="13">
    <location>
        <begin position="23"/>
        <end position="473"/>
    </location>
</feature>
<evidence type="ECO:0000256" key="2">
    <source>
        <dbReference type="ARBA" id="ARBA00001974"/>
    </source>
</evidence>
<evidence type="ECO:0000256" key="12">
    <source>
        <dbReference type="RuleBase" id="RU364052"/>
    </source>
</evidence>
<evidence type="ECO:0000256" key="5">
    <source>
        <dbReference type="ARBA" id="ARBA00008310"/>
    </source>
</evidence>
<sequence length="488" mass="49722">MPHRSNVPRVTPGKPVVVVGGGMAGLIVARELLARGLTVTVLERSSAFGGCVADHEVAGLRLDSGAESYSTRSDTVPALARQLGLADHLVTPNPAGAWIRFPGKDPQHSAMPLPRSGILGIPADVLDPEIVRAIGRAGALRASLDKVLPLGSLYKDEGVSLGEVVRARMGIDVLTRLVAPVVGGVFSADPDDLDVDSVAPGLRKMMKQHGSLGAAVGAMRAAAPAGSAVGGLSGGMAQLTAALTDELRAGGADLRPDSEALSIARSGSGWTVATASGPVAADALVMAVDGPGAVDLLGDALPRLREDRPQAVPGVALVTLVVDVPELDAHPRGTGVLVAAGAEGVSAKALTHATAKWSWLADQAGPGSHVLRLSYGRAGQLGDEVADDAALYRAALADASALLETTIDEADVVGWKVVRWNGALPHASVGHRDLVARVRAAAASERHLEITGAWLAGTGLVAVIDDARVRAKALADRLAPQAKDPTGL</sequence>
<evidence type="ECO:0000256" key="6">
    <source>
        <dbReference type="ARBA" id="ARBA00012402"/>
    </source>
</evidence>
<evidence type="ECO:0000256" key="10">
    <source>
        <dbReference type="ARBA" id="ARBA00023002"/>
    </source>
</evidence>
<reference evidence="15" key="1">
    <citation type="journal article" date="2019" name="Int. J. Syst. Evol. Microbiol.">
        <title>The Global Catalogue of Microorganisms (GCM) 10K type strain sequencing project: providing services to taxonomists for standard genome sequencing and annotation.</title>
        <authorList>
            <consortium name="The Broad Institute Genomics Platform"/>
            <consortium name="The Broad Institute Genome Sequencing Center for Infectious Disease"/>
            <person name="Wu L."/>
            <person name="Ma J."/>
        </authorList>
    </citation>
    <scope>NUCLEOTIDE SEQUENCE [LARGE SCALE GENOMIC DNA]</scope>
    <source>
        <strain evidence="15">JCM 11496</strain>
    </source>
</reference>
<comment type="similarity">
    <text evidence="5 12">Belongs to the protoporphyrinogen/coproporphyrinogen oxidase family. Coproporphyrinogen III oxidase subfamily.</text>
</comment>
<protein>
    <recommendedName>
        <fullName evidence="7 12">Coproporphyrinogen III oxidase</fullName>
        <ecNumber evidence="6 12">1.3.3.15</ecNumber>
    </recommendedName>
</protein>
<comment type="function">
    <text evidence="3 12">Involved in coproporphyrin-dependent heme b biosynthesis. Catalyzes the oxidation of coproporphyrinogen III to coproporphyrin III.</text>
</comment>
<dbReference type="InterPro" id="IPR050464">
    <property type="entry name" value="Zeta_carotene_desat/Oxidored"/>
</dbReference>
<dbReference type="GO" id="GO:0004729">
    <property type="term" value="F:oxygen-dependent protoporphyrinogen oxidase activity"/>
    <property type="evidence" value="ECO:0007669"/>
    <property type="project" value="UniProtKB-EC"/>
</dbReference>
<keyword evidence="9 12" id="KW-0274">FAD</keyword>
<keyword evidence="11 12" id="KW-0350">Heme biosynthesis</keyword>
<evidence type="ECO:0000313" key="15">
    <source>
        <dbReference type="Proteomes" id="UP001597307"/>
    </source>
</evidence>
<comment type="cofactor">
    <cofactor evidence="2 12">
        <name>FAD</name>
        <dbReference type="ChEBI" id="CHEBI:57692"/>
    </cofactor>
</comment>
<dbReference type="Gene3D" id="1.10.3110.10">
    <property type="entry name" value="protoporphyrinogen ix oxidase, domain 3"/>
    <property type="match status" value="1"/>
</dbReference>
<dbReference type="NCBIfam" id="TIGR00562">
    <property type="entry name" value="proto_IX_ox"/>
    <property type="match status" value="1"/>
</dbReference>
<keyword evidence="12" id="KW-0963">Cytoplasm</keyword>
<keyword evidence="10 12" id="KW-0560">Oxidoreductase</keyword>
<evidence type="ECO:0000256" key="9">
    <source>
        <dbReference type="ARBA" id="ARBA00022827"/>
    </source>
</evidence>
<evidence type="ECO:0000256" key="3">
    <source>
        <dbReference type="ARBA" id="ARBA00002185"/>
    </source>
</evidence>
<dbReference type="PANTHER" id="PTHR42923:SF3">
    <property type="entry name" value="PROTOPORPHYRINOGEN OXIDASE"/>
    <property type="match status" value="1"/>
</dbReference>
<evidence type="ECO:0000313" key="14">
    <source>
        <dbReference type="EMBL" id="MFD1847914.1"/>
    </source>
</evidence>
<dbReference type="Proteomes" id="UP001597307">
    <property type="component" value="Unassembled WGS sequence"/>
</dbReference>
<dbReference type="EMBL" id="JBHUGA010000061">
    <property type="protein sequence ID" value="MFD1847914.1"/>
    <property type="molecule type" value="Genomic_DNA"/>
</dbReference>
<evidence type="ECO:0000259" key="13">
    <source>
        <dbReference type="Pfam" id="PF01593"/>
    </source>
</evidence>
<keyword evidence="15" id="KW-1185">Reference proteome</keyword>
<dbReference type="InterPro" id="IPR036188">
    <property type="entry name" value="FAD/NAD-bd_sf"/>
</dbReference>
<dbReference type="Gene3D" id="3.90.660.20">
    <property type="entry name" value="Protoporphyrinogen oxidase, mitochondrial, domain 2"/>
    <property type="match status" value="1"/>
</dbReference>
<evidence type="ECO:0000256" key="8">
    <source>
        <dbReference type="ARBA" id="ARBA00022630"/>
    </source>
</evidence>
<evidence type="ECO:0000256" key="7">
    <source>
        <dbReference type="ARBA" id="ARBA00019046"/>
    </source>
</evidence>
<evidence type="ECO:0000256" key="4">
    <source>
        <dbReference type="ARBA" id="ARBA00004744"/>
    </source>
</evidence>
<evidence type="ECO:0000256" key="11">
    <source>
        <dbReference type="ARBA" id="ARBA00023133"/>
    </source>
</evidence>
<proteinExistence type="inferred from homology"/>
<comment type="caution">
    <text evidence="14">The sequence shown here is derived from an EMBL/GenBank/DDBJ whole genome shotgun (WGS) entry which is preliminary data.</text>
</comment>
<organism evidence="14 15">
    <name type="scientific">Arthrobacter flavus</name>
    <dbReference type="NCBI Taxonomy" id="95172"/>
    <lineage>
        <taxon>Bacteria</taxon>
        <taxon>Bacillati</taxon>
        <taxon>Actinomycetota</taxon>
        <taxon>Actinomycetes</taxon>
        <taxon>Micrococcales</taxon>
        <taxon>Micrococcaceae</taxon>
        <taxon>Arthrobacter</taxon>
    </lineage>
</organism>
<evidence type="ECO:0000256" key="1">
    <source>
        <dbReference type="ARBA" id="ARBA00001755"/>
    </source>
</evidence>
<dbReference type="EC" id="1.3.3.15" evidence="6 12"/>
<dbReference type="SUPFAM" id="SSF51905">
    <property type="entry name" value="FAD/NAD(P)-binding domain"/>
    <property type="match status" value="1"/>
</dbReference>
<comment type="catalytic activity">
    <reaction evidence="1">
        <text>coproporphyrinogen III + 3 O2 = coproporphyrin III + 3 H2O2</text>
        <dbReference type="Rhea" id="RHEA:43436"/>
        <dbReference type="ChEBI" id="CHEBI:15379"/>
        <dbReference type="ChEBI" id="CHEBI:16240"/>
        <dbReference type="ChEBI" id="CHEBI:57309"/>
        <dbReference type="ChEBI" id="CHEBI:131725"/>
        <dbReference type="EC" id="1.3.3.15"/>
    </reaction>
    <physiologicalReaction direction="left-to-right" evidence="1">
        <dbReference type="Rhea" id="RHEA:43437"/>
    </physiologicalReaction>
</comment>